<dbReference type="InterPro" id="IPR004360">
    <property type="entry name" value="Glyas_Fos-R_dOase_dom"/>
</dbReference>
<keyword evidence="6" id="KW-1185">Reference proteome</keyword>
<protein>
    <recommendedName>
        <fullName evidence="2">Bleomycin resistance protein</fullName>
    </recommendedName>
</protein>
<dbReference type="Gene3D" id="3.10.180.10">
    <property type="entry name" value="2,3-Dihydroxybiphenyl 1,2-Dioxygenase, domain 1"/>
    <property type="match status" value="1"/>
</dbReference>
<dbReference type="AlphaFoldDB" id="A0A512ISM3"/>
<dbReference type="InterPro" id="IPR029068">
    <property type="entry name" value="Glyas_Bleomycin-R_OHBP_Dase"/>
</dbReference>
<evidence type="ECO:0000256" key="1">
    <source>
        <dbReference type="ARBA" id="ARBA00011051"/>
    </source>
</evidence>
<organism evidence="5 6">
    <name type="scientific">Methylobacterium haplocladii</name>
    <dbReference type="NCBI Taxonomy" id="1176176"/>
    <lineage>
        <taxon>Bacteria</taxon>
        <taxon>Pseudomonadati</taxon>
        <taxon>Pseudomonadota</taxon>
        <taxon>Alphaproteobacteria</taxon>
        <taxon>Hyphomicrobiales</taxon>
        <taxon>Methylobacteriaceae</taxon>
        <taxon>Methylobacterium</taxon>
    </lineage>
</organism>
<feature type="domain" description="VOC" evidence="4">
    <location>
        <begin position="9"/>
        <end position="137"/>
    </location>
</feature>
<evidence type="ECO:0000313" key="5">
    <source>
        <dbReference type="EMBL" id="GEP00700.1"/>
    </source>
</evidence>
<dbReference type="Proteomes" id="UP000321258">
    <property type="component" value="Unassembled WGS sequence"/>
</dbReference>
<dbReference type="GO" id="GO:0046677">
    <property type="term" value="P:response to antibiotic"/>
    <property type="evidence" value="ECO:0007669"/>
    <property type="project" value="UniProtKB-KW"/>
</dbReference>
<proteinExistence type="inferred from homology"/>
<name>A0A512ISM3_9HYPH</name>
<evidence type="ECO:0000259" key="4">
    <source>
        <dbReference type="PROSITE" id="PS51819"/>
    </source>
</evidence>
<comment type="caution">
    <text evidence="5">The sequence shown here is derived from an EMBL/GenBank/DDBJ whole genome shotgun (WGS) entry which is preliminary data.</text>
</comment>
<evidence type="ECO:0000313" key="6">
    <source>
        <dbReference type="Proteomes" id="UP000321258"/>
    </source>
</evidence>
<dbReference type="RefSeq" id="WP_147080221.1">
    <property type="nucleotide sequence ID" value="NZ_BJZT01000034.1"/>
</dbReference>
<keyword evidence="3" id="KW-0046">Antibiotic resistance</keyword>
<accession>A0A512ISM3</accession>
<sequence length="152" mass="16722">MSDRLPEGGFSALVPELDVTDLDASLSFWRDRIGFRVAYARPEAGFAYLEREGAQVMLNLVNGNWETAPLERPFGRGINLQIAVAALDPILARLGAAGWPLFRPAHEAWYRVGDQETGLRQCLVQDQDGYLLRFAEALGRRPLSPAAPASSP</sequence>
<evidence type="ECO:0000256" key="3">
    <source>
        <dbReference type="ARBA" id="ARBA00023251"/>
    </source>
</evidence>
<reference evidence="5 6" key="1">
    <citation type="submission" date="2019-07" db="EMBL/GenBank/DDBJ databases">
        <title>Whole genome shotgun sequence of Methylobacterium haplocladii NBRC 107714.</title>
        <authorList>
            <person name="Hosoyama A."/>
            <person name="Uohara A."/>
            <person name="Ohji S."/>
            <person name="Ichikawa N."/>
        </authorList>
    </citation>
    <scope>NUCLEOTIDE SEQUENCE [LARGE SCALE GENOMIC DNA]</scope>
    <source>
        <strain evidence="5 6">NBRC 107714</strain>
    </source>
</reference>
<dbReference type="SUPFAM" id="SSF54593">
    <property type="entry name" value="Glyoxalase/Bleomycin resistance protein/Dihydroxybiphenyl dioxygenase"/>
    <property type="match status" value="1"/>
</dbReference>
<evidence type="ECO:0000256" key="2">
    <source>
        <dbReference type="ARBA" id="ARBA00021572"/>
    </source>
</evidence>
<gene>
    <name evidence="5" type="ORF">MHA02_30870</name>
</gene>
<comment type="similarity">
    <text evidence="1">Belongs to the bleomycin resistance protein family.</text>
</comment>
<dbReference type="EMBL" id="BJZT01000034">
    <property type="protein sequence ID" value="GEP00700.1"/>
    <property type="molecule type" value="Genomic_DNA"/>
</dbReference>
<dbReference type="InterPro" id="IPR037523">
    <property type="entry name" value="VOC_core"/>
</dbReference>
<dbReference type="Pfam" id="PF00903">
    <property type="entry name" value="Glyoxalase"/>
    <property type="match status" value="1"/>
</dbReference>
<dbReference type="PROSITE" id="PS51819">
    <property type="entry name" value="VOC"/>
    <property type="match status" value="1"/>
</dbReference>
<dbReference type="CDD" id="cd08349">
    <property type="entry name" value="BLMA_like"/>
    <property type="match status" value="1"/>
</dbReference>
<dbReference type="InterPro" id="IPR000335">
    <property type="entry name" value="Bleomycin-R"/>
</dbReference>
<dbReference type="OrthoDB" id="284897at2"/>